<dbReference type="SUPFAM" id="SSF88713">
    <property type="entry name" value="Glycoside hydrolase/deacetylase"/>
    <property type="match status" value="1"/>
</dbReference>
<evidence type="ECO:0000313" key="1">
    <source>
        <dbReference type="EMBL" id="NMH80601.1"/>
    </source>
</evidence>
<evidence type="ECO:0000313" key="2">
    <source>
        <dbReference type="Proteomes" id="UP001296706"/>
    </source>
</evidence>
<dbReference type="InterPro" id="IPR005501">
    <property type="entry name" value="LamB/YcsF/PxpA-like"/>
</dbReference>
<dbReference type="PANTHER" id="PTHR30292">
    <property type="entry name" value="UNCHARACTERIZED PROTEIN YBGL-RELATED"/>
    <property type="match status" value="1"/>
</dbReference>
<dbReference type="Gene3D" id="3.20.20.370">
    <property type="entry name" value="Glycoside hydrolase/deacetylase"/>
    <property type="match status" value="1"/>
</dbReference>
<name>A0ABX1RL86_9PSEU</name>
<dbReference type="PANTHER" id="PTHR30292:SF0">
    <property type="entry name" value="5-OXOPROLINASE SUBUNIT A"/>
    <property type="match status" value="1"/>
</dbReference>
<reference evidence="1 2" key="1">
    <citation type="submission" date="2020-04" db="EMBL/GenBank/DDBJ databases">
        <authorList>
            <person name="Klaysubun C."/>
            <person name="Duangmal K."/>
            <person name="Lipun K."/>
        </authorList>
    </citation>
    <scope>NUCLEOTIDE SEQUENCE [LARGE SCALE GENOMIC DNA]</scope>
    <source>
        <strain evidence="1 2">JCM 11839</strain>
    </source>
</reference>
<protein>
    <submittedName>
        <fullName evidence="1">5-oxoprolinase subunit PxpA</fullName>
    </submittedName>
</protein>
<organism evidence="1 2">
    <name type="scientific">Pseudonocardia xinjiangensis</name>
    <dbReference type="NCBI Taxonomy" id="75289"/>
    <lineage>
        <taxon>Bacteria</taxon>
        <taxon>Bacillati</taxon>
        <taxon>Actinomycetota</taxon>
        <taxon>Actinomycetes</taxon>
        <taxon>Pseudonocardiales</taxon>
        <taxon>Pseudonocardiaceae</taxon>
        <taxon>Pseudonocardia</taxon>
    </lineage>
</organism>
<dbReference type="RefSeq" id="WP_169398650.1">
    <property type="nucleotide sequence ID" value="NZ_BAAAJH010000015.1"/>
</dbReference>
<dbReference type="InterPro" id="IPR011330">
    <property type="entry name" value="Glyco_hydro/deAcase_b/a-brl"/>
</dbReference>
<dbReference type="EMBL" id="JAAXKY010000107">
    <property type="protein sequence ID" value="NMH80601.1"/>
    <property type="molecule type" value="Genomic_DNA"/>
</dbReference>
<dbReference type="Pfam" id="PF03746">
    <property type="entry name" value="LamB_YcsF"/>
    <property type="match status" value="1"/>
</dbReference>
<proteinExistence type="predicted"/>
<dbReference type="CDD" id="cd10787">
    <property type="entry name" value="LamB_YcsF_like"/>
    <property type="match status" value="1"/>
</dbReference>
<gene>
    <name evidence="1" type="ORF">HF577_26375</name>
</gene>
<sequence length="268" mass="28051">MSVAVGPAPVTPRTLDLNCDLGESFGVYRYGADEAVMPLVTSANVACGAHAGDPATMRTSVELAARHGVAVGAHVGLPDREGFGRRMIAVTAQQVYDLCLAQMGTLSAFTRAAGVPLAHLKLHGALYMMAMDDSELADAVCRAVRAFDAGLPVFTLPSSALAASAAAHGLEVVEEFFADRPYRDATVMMFGWTPEDLGPPAAAGDRVEAMLAAPAFASVGTVCVHSDTPDAPALLRAVRARLRRLGCDLRSSRRPMAEPAHPIGRTTP</sequence>
<keyword evidence="2" id="KW-1185">Reference proteome</keyword>
<dbReference type="Proteomes" id="UP001296706">
    <property type="component" value="Unassembled WGS sequence"/>
</dbReference>
<accession>A0ABX1RL86</accession>
<comment type="caution">
    <text evidence="1">The sequence shown here is derived from an EMBL/GenBank/DDBJ whole genome shotgun (WGS) entry which is preliminary data.</text>
</comment>
<dbReference type="NCBIfam" id="NF003814">
    <property type="entry name" value="PRK05406.1-3"/>
    <property type="match status" value="1"/>
</dbReference>